<dbReference type="Proteomes" id="UP000774804">
    <property type="component" value="Unassembled WGS sequence"/>
</dbReference>
<evidence type="ECO:0000313" key="12">
    <source>
        <dbReference type="EMBL" id="RAW41829.1"/>
    </source>
</evidence>
<feature type="transmembrane region" description="Helical" evidence="5">
    <location>
        <begin position="181"/>
        <end position="201"/>
    </location>
</feature>
<dbReference type="PANTHER" id="PTHR21324:SF2">
    <property type="entry name" value="EG:22E5.9 PROTEIN"/>
    <property type="match status" value="1"/>
</dbReference>
<evidence type="ECO:0000259" key="6">
    <source>
        <dbReference type="Pfam" id="PF10277"/>
    </source>
</evidence>
<reference evidence="7" key="2">
    <citation type="submission" date="2018-10" db="EMBL/GenBank/DDBJ databases">
        <title>Effector identification in a new, highly contiguous assembly of the strawberry crown rot pathogen Phytophthora cactorum.</title>
        <authorList>
            <person name="Armitage A.D."/>
            <person name="Nellist C.F."/>
            <person name="Bates H."/>
            <person name="Vickerstaff R.J."/>
            <person name="Harrison R.J."/>
        </authorList>
    </citation>
    <scope>NUCLEOTIDE SEQUENCE</scope>
    <source>
        <strain evidence="7">15-7</strain>
        <strain evidence="8">4032</strain>
        <strain evidence="9">4040</strain>
        <strain evidence="10">P421</strain>
    </source>
</reference>
<dbReference type="VEuPathDB" id="FungiDB:PC110_g2006"/>
<name>A0A329SZ10_9STRA</name>
<feature type="domain" description="CWH43-like N-terminal" evidence="6">
    <location>
        <begin position="20"/>
        <end position="199"/>
    </location>
</feature>
<evidence type="ECO:0000256" key="5">
    <source>
        <dbReference type="SAM" id="Phobius"/>
    </source>
</evidence>
<reference evidence="11" key="3">
    <citation type="submission" date="2021-01" db="EMBL/GenBank/DDBJ databases">
        <title>Phytophthora aleatoria, a newly-described species from Pinus radiata is distinct from Phytophthora cactorum isolates based on comparative genomics.</title>
        <authorList>
            <person name="Mcdougal R."/>
            <person name="Panda P."/>
            <person name="Williams N."/>
            <person name="Studholme D.J."/>
        </authorList>
    </citation>
    <scope>NUCLEOTIDE SEQUENCE</scope>
    <source>
        <strain evidence="11">NZFS 3830</strain>
    </source>
</reference>
<proteinExistence type="predicted"/>
<dbReference type="Proteomes" id="UP000251314">
    <property type="component" value="Unassembled WGS sequence"/>
</dbReference>
<evidence type="ECO:0000256" key="3">
    <source>
        <dbReference type="ARBA" id="ARBA00022989"/>
    </source>
</evidence>
<dbReference type="EMBL" id="JAENGZ010000011">
    <property type="protein sequence ID" value="KAG6974087.1"/>
    <property type="molecule type" value="Genomic_DNA"/>
</dbReference>
<sequence length="294" mass="32705">MDSAQLIRFLRTACPLGASLSVLITMVSCVIIVKSNNIWVSGLTWPFLSDMGRDYPAYYVFGTGLTLVAILLVFTWTFNWRYHMSALPENATVFRVLSSISFVAGVLANPGLPVLAFFDTSKHSKLHAAGAEWFFYIETIAILLNTIVSYKLYKMLTGLQVDLENACSTMGAKMQRRKRTLTIQVIFFALFFVAFLIYMPIGTSVAPQSQRLSIDDCIDKGLGETYCEVTMRLNSTSTTLYDDEKTYGTSQMRAAAQLACILTLVGYSTSFITNDYDDSEGQDFTPDAKIAVLQ</sequence>
<feature type="transmembrane region" description="Helical" evidence="5">
    <location>
        <begin position="12"/>
        <end position="33"/>
    </location>
</feature>
<evidence type="ECO:0000313" key="7">
    <source>
        <dbReference type="EMBL" id="KAG2867947.1"/>
    </source>
</evidence>
<dbReference type="EMBL" id="RCMV01000033">
    <property type="protein sequence ID" value="KAG3227523.1"/>
    <property type="molecule type" value="Genomic_DNA"/>
</dbReference>
<comment type="subcellular location">
    <subcellularLocation>
        <location evidence="1">Endomembrane system</location>
        <topology evidence="1">Multi-pass membrane protein</topology>
    </subcellularLocation>
</comment>
<keyword evidence="13" id="KW-1185">Reference proteome</keyword>
<dbReference type="InterPro" id="IPR019402">
    <property type="entry name" value="CWH43_N"/>
</dbReference>
<dbReference type="EMBL" id="MJFZ01000024">
    <property type="protein sequence ID" value="RAW41829.1"/>
    <property type="molecule type" value="Genomic_DNA"/>
</dbReference>
<evidence type="ECO:0000313" key="9">
    <source>
        <dbReference type="EMBL" id="KAG2951516.1"/>
    </source>
</evidence>
<dbReference type="EMBL" id="RCMG01000017">
    <property type="protein sequence ID" value="KAG2867947.1"/>
    <property type="molecule type" value="Genomic_DNA"/>
</dbReference>
<dbReference type="EMBL" id="RCMK01000051">
    <property type="protein sequence ID" value="KAG2951516.1"/>
    <property type="molecule type" value="Genomic_DNA"/>
</dbReference>
<feature type="transmembrane region" description="Helical" evidence="5">
    <location>
        <begin position="133"/>
        <end position="153"/>
    </location>
</feature>
<keyword evidence="2 5" id="KW-0812">Transmembrane</keyword>
<dbReference type="PANTHER" id="PTHR21324">
    <property type="entry name" value="FASTING-INDUCIBLE INTEGRAL MEMBRANE PROTEIN TM6P1-RELATED"/>
    <property type="match status" value="1"/>
</dbReference>
<dbReference type="GO" id="GO:0012505">
    <property type="term" value="C:endomembrane system"/>
    <property type="evidence" value="ECO:0007669"/>
    <property type="project" value="UniProtKB-SubCell"/>
</dbReference>
<dbReference type="Proteomes" id="UP000736787">
    <property type="component" value="Unassembled WGS sequence"/>
</dbReference>
<evidence type="ECO:0000256" key="4">
    <source>
        <dbReference type="ARBA" id="ARBA00023136"/>
    </source>
</evidence>
<protein>
    <recommendedName>
        <fullName evidence="6">CWH43-like N-terminal domain-containing protein</fullName>
    </recommendedName>
</protein>
<accession>A0A329SZ10</accession>
<evidence type="ECO:0000313" key="8">
    <source>
        <dbReference type="EMBL" id="KAG2939596.1"/>
    </source>
</evidence>
<organism evidence="12 13">
    <name type="scientific">Phytophthora cactorum</name>
    <dbReference type="NCBI Taxonomy" id="29920"/>
    <lineage>
        <taxon>Eukaryota</taxon>
        <taxon>Sar</taxon>
        <taxon>Stramenopiles</taxon>
        <taxon>Oomycota</taxon>
        <taxon>Peronosporomycetes</taxon>
        <taxon>Peronosporales</taxon>
        <taxon>Peronosporaceae</taxon>
        <taxon>Phytophthora</taxon>
    </lineage>
</organism>
<keyword evidence="4 5" id="KW-0472">Membrane</keyword>
<dbReference type="InterPro" id="IPR050911">
    <property type="entry name" value="DRAM/TMEM150_Autophagy_Mod"/>
</dbReference>
<comment type="caution">
    <text evidence="12">The sequence shown here is derived from an EMBL/GenBank/DDBJ whole genome shotgun (WGS) entry which is preliminary data.</text>
</comment>
<dbReference type="Proteomes" id="UP000735874">
    <property type="component" value="Unassembled WGS sequence"/>
</dbReference>
<feature type="transmembrane region" description="Helical" evidence="5">
    <location>
        <begin position="92"/>
        <end position="113"/>
    </location>
</feature>
<evidence type="ECO:0000256" key="2">
    <source>
        <dbReference type="ARBA" id="ARBA00022692"/>
    </source>
</evidence>
<dbReference type="Proteomes" id="UP000688947">
    <property type="component" value="Unassembled WGS sequence"/>
</dbReference>
<gene>
    <name evidence="11" type="ORF">JG687_00000530</name>
    <name evidence="12" type="ORF">PC110_g2006</name>
    <name evidence="7" type="ORF">PC113_g1458</name>
    <name evidence="8" type="ORF">PC115_g3018</name>
    <name evidence="9" type="ORF">PC117_g3534</name>
    <name evidence="10" type="ORF">PC129_g1940</name>
</gene>
<dbReference type="AlphaFoldDB" id="A0A329SZ10"/>
<dbReference type="Pfam" id="PF10277">
    <property type="entry name" value="Frag1"/>
    <property type="match status" value="1"/>
</dbReference>
<dbReference type="Proteomes" id="UP000760860">
    <property type="component" value="Unassembled WGS sequence"/>
</dbReference>
<evidence type="ECO:0000313" key="13">
    <source>
        <dbReference type="Proteomes" id="UP000251314"/>
    </source>
</evidence>
<dbReference type="OrthoDB" id="191706at2759"/>
<evidence type="ECO:0000313" key="11">
    <source>
        <dbReference type="EMBL" id="KAG6974087.1"/>
    </source>
</evidence>
<dbReference type="EMBL" id="RCMI01000048">
    <property type="protein sequence ID" value="KAG2939596.1"/>
    <property type="molecule type" value="Genomic_DNA"/>
</dbReference>
<evidence type="ECO:0000313" key="10">
    <source>
        <dbReference type="EMBL" id="KAG3227523.1"/>
    </source>
</evidence>
<feature type="transmembrane region" description="Helical" evidence="5">
    <location>
        <begin position="57"/>
        <end position="80"/>
    </location>
</feature>
<reference evidence="12 13" key="1">
    <citation type="submission" date="2018-01" db="EMBL/GenBank/DDBJ databases">
        <title>Draft genome of the strawberry crown rot pathogen Phytophthora cactorum.</title>
        <authorList>
            <person name="Armitage A.D."/>
            <person name="Lysoe E."/>
            <person name="Nellist C.F."/>
            <person name="Harrison R.J."/>
            <person name="Brurberg M.B."/>
        </authorList>
    </citation>
    <scope>NUCLEOTIDE SEQUENCE [LARGE SCALE GENOMIC DNA]</scope>
    <source>
        <strain evidence="12 13">10300</strain>
    </source>
</reference>
<evidence type="ECO:0000256" key="1">
    <source>
        <dbReference type="ARBA" id="ARBA00004127"/>
    </source>
</evidence>
<keyword evidence="3 5" id="KW-1133">Transmembrane helix</keyword>